<organism evidence="3 4">
    <name type="scientific">Lasiosphaeria ovina</name>
    <dbReference type="NCBI Taxonomy" id="92902"/>
    <lineage>
        <taxon>Eukaryota</taxon>
        <taxon>Fungi</taxon>
        <taxon>Dikarya</taxon>
        <taxon>Ascomycota</taxon>
        <taxon>Pezizomycotina</taxon>
        <taxon>Sordariomycetes</taxon>
        <taxon>Sordariomycetidae</taxon>
        <taxon>Sordariales</taxon>
        <taxon>Lasiosphaeriaceae</taxon>
        <taxon>Lasiosphaeria</taxon>
    </lineage>
</organism>
<name>A0AAE0NMU4_9PEZI</name>
<keyword evidence="4" id="KW-1185">Reference proteome</keyword>
<feature type="region of interest" description="Disordered" evidence="1">
    <location>
        <begin position="61"/>
        <end position="88"/>
    </location>
</feature>
<feature type="transmembrane region" description="Helical" evidence="2">
    <location>
        <begin position="20"/>
        <end position="44"/>
    </location>
</feature>
<proteinExistence type="predicted"/>
<evidence type="ECO:0000256" key="2">
    <source>
        <dbReference type="SAM" id="Phobius"/>
    </source>
</evidence>
<evidence type="ECO:0000256" key="1">
    <source>
        <dbReference type="SAM" id="MobiDB-lite"/>
    </source>
</evidence>
<feature type="compositionally biased region" description="Polar residues" evidence="1">
    <location>
        <begin position="61"/>
        <end position="71"/>
    </location>
</feature>
<evidence type="ECO:0000313" key="4">
    <source>
        <dbReference type="Proteomes" id="UP001287356"/>
    </source>
</evidence>
<keyword evidence="2" id="KW-0812">Transmembrane</keyword>
<protein>
    <recommendedName>
        <fullName evidence="5">Transmembrane protein</fullName>
    </recommendedName>
</protein>
<evidence type="ECO:0000313" key="3">
    <source>
        <dbReference type="EMBL" id="KAK3384378.1"/>
    </source>
</evidence>
<dbReference type="EMBL" id="JAULSN010000001">
    <property type="protein sequence ID" value="KAK3384378.1"/>
    <property type="molecule type" value="Genomic_DNA"/>
</dbReference>
<comment type="caution">
    <text evidence="3">The sequence shown here is derived from an EMBL/GenBank/DDBJ whole genome shotgun (WGS) entry which is preliminary data.</text>
</comment>
<keyword evidence="2" id="KW-0472">Membrane</keyword>
<dbReference type="AlphaFoldDB" id="A0AAE0NMU4"/>
<dbReference type="Proteomes" id="UP001287356">
    <property type="component" value="Unassembled WGS sequence"/>
</dbReference>
<gene>
    <name evidence="3" type="ORF">B0T24DRAFT_608186</name>
</gene>
<reference evidence="3" key="2">
    <citation type="submission" date="2023-06" db="EMBL/GenBank/DDBJ databases">
        <authorList>
            <consortium name="Lawrence Berkeley National Laboratory"/>
            <person name="Haridas S."/>
            <person name="Hensen N."/>
            <person name="Bonometti L."/>
            <person name="Westerberg I."/>
            <person name="Brannstrom I.O."/>
            <person name="Guillou S."/>
            <person name="Cros-Aarteil S."/>
            <person name="Calhoun S."/>
            <person name="Kuo A."/>
            <person name="Mondo S."/>
            <person name="Pangilinan J."/>
            <person name="Riley R."/>
            <person name="Labutti K."/>
            <person name="Andreopoulos B."/>
            <person name="Lipzen A."/>
            <person name="Chen C."/>
            <person name="Yanf M."/>
            <person name="Daum C."/>
            <person name="Ng V."/>
            <person name="Clum A."/>
            <person name="Steindorff A."/>
            <person name="Ohm R."/>
            <person name="Martin F."/>
            <person name="Silar P."/>
            <person name="Natvig D."/>
            <person name="Lalanne C."/>
            <person name="Gautier V."/>
            <person name="Ament-Velasquez S.L."/>
            <person name="Kruys A."/>
            <person name="Hutchinson M.I."/>
            <person name="Powell A.J."/>
            <person name="Barry K."/>
            <person name="Miller A.N."/>
            <person name="Grigoriev I.V."/>
            <person name="Debuchy R."/>
            <person name="Gladieux P."/>
            <person name="Thoren M.H."/>
            <person name="Johannesson H."/>
        </authorList>
    </citation>
    <scope>NUCLEOTIDE SEQUENCE</scope>
    <source>
        <strain evidence="3">CBS 958.72</strain>
    </source>
</reference>
<keyword evidence="2" id="KW-1133">Transmembrane helix</keyword>
<reference evidence="3" key="1">
    <citation type="journal article" date="2023" name="Mol. Phylogenet. Evol.">
        <title>Genome-scale phylogeny and comparative genomics of the fungal order Sordariales.</title>
        <authorList>
            <person name="Hensen N."/>
            <person name="Bonometti L."/>
            <person name="Westerberg I."/>
            <person name="Brannstrom I.O."/>
            <person name="Guillou S."/>
            <person name="Cros-Aarteil S."/>
            <person name="Calhoun S."/>
            <person name="Haridas S."/>
            <person name="Kuo A."/>
            <person name="Mondo S."/>
            <person name="Pangilinan J."/>
            <person name="Riley R."/>
            <person name="LaButti K."/>
            <person name="Andreopoulos B."/>
            <person name="Lipzen A."/>
            <person name="Chen C."/>
            <person name="Yan M."/>
            <person name="Daum C."/>
            <person name="Ng V."/>
            <person name="Clum A."/>
            <person name="Steindorff A."/>
            <person name="Ohm R.A."/>
            <person name="Martin F."/>
            <person name="Silar P."/>
            <person name="Natvig D.O."/>
            <person name="Lalanne C."/>
            <person name="Gautier V."/>
            <person name="Ament-Velasquez S.L."/>
            <person name="Kruys A."/>
            <person name="Hutchinson M.I."/>
            <person name="Powell A.J."/>
            <person name="Barry K."/>
            <person name="Miller A.N."/>
            <person name="Grigoriev I.V."/>
            <person name="Debuchy R."/>
            <person name="Gladieux P."/>
            <person name="Hiltunen Thoren M."/>
            <person name="Johannesson H."/>
        </authorList>
    </citation>
    <scope>NUCLEOTIDE SEQUENCE</scope>
    <source>
        <strain evidence="3">CBS 958.72</strain>
    </source>
</reference>
<sequence length="88" mass="10285">MARVPWRFFWPHALINNFPPFSWLTFVFALMVPLLVLLALPIVVSSFSLAARFAPPHRDTLANQQQKQNGFQGRVWKSKPPQNKRERK</sequence>
<accession>A0AAE0NMU4</accession>
<evidence type="ECO:0008006" key="5">
    <source>
        <dbReference type="Google" id="ProtNLM"/>
    </source>
</evidence>